<dbReference type="InterPro" id="IPR044838">
    <property type="entry name" value="EGY1-like"/>
</dbReference>
<feature type="transmembrane region" description="Helical" evidence="10">
    <location>
        <begin position="329"/>
        <end position="347"/>
    </location>
</feature>
<dbReference type="InterPro" id="IPR008915">
    <property type="entry name" value="Peptidase_M50"/>
</dbReference>
<protein>
    <submittedName>
        <fullName evidence="12">Site-2 protease family protein</fullName>
    </submittedName>
</protein>
<gene>
    <name evidence="12" type="ORF">ENX68_04675</name>
</gene>
<reference evidence="12" key="1">
    <citation type="journal article" date="2020" name="mSystems">
        <title>Genome- and Community-Level Interaction Insights into Carbon Utilization and Element Cycling Functions of Hydrothermarchaeota in Hydrothermal Sediment.</title>
        <authorList>
            <person name="Zhou Z."/>
            <person name="Liu Y."/>
            <person name="Xu W."/>
            <person name="Pan J."/>
            <person name="Luo Z.H."/>
            <person name="Li M."/>
        </authorList>
    </citation>
    <scope>NUCLEOTIDE SEQUENCE [LARGE SCALE GENOMIC DNA]</scope>
    <source>
        <strain evidence="12">SpSt-961</strain>
    </source>
</reference>
<feature type="transmembrane region" description="Helical" evidence="10">
    <location>
        <begin position="240"/>
        <end position="261"/>
    </location>
</feature>
<sequence length="350" mass="39489">MNDEMIKFLEKKMFILDSVMGGQFLIVYGRIYEPLEKTIEEIKDYCSIYGYTPLFSYEGIYHKVMIGVTPEVVDQPRLWVNILLFIATIFTTLLAGSFNSGGNPFENFSDILLGVPFSFSLMAILTCHELGHYFVSRKYGMVTSLPYFIPVPFHFLGTFGAIIRMKSIVPSRRALLRIGMAGPICGFLVSVLISIIGIAISEVREVQATGTYLRLGDSLLFYLLGKILHPSIPENADIFLHPMAFAGWIGFLVTSMNLIPIGQLDGGHIAYSVLLKKQKRLYLPLIILFIGLGILWPGWIVWVFLAFILTRREPLIQDAITPLTRQDKIYALITLTVLILTFIPQPFSIF</sequence>
<comment type="subcellular location">
    <subcellularLocation>
        <location evidence="2">Membrane</location>
        <topology evidence="2">Multi-pass membrane protein</topology>
    </subcellularLocation>
</comment>
<accession>A0A7V3RHF4</accession>
<keyword evidence="4 12" id="KW-0645">Protease</keyword>
<comment type="cofactor">
    <cofactor evidence="1">
        <name>Zn(2+)</name>
        <dbReference type="ChEBI" id="CHEBI:29105"/>
    </cofactor>
</comment>
<feature type="transmembrane region" description="Helical" evidence="10">
    <location>
        <begin position="111"/>
        <end position="135"/>
    </location>
</feature>
<organism evidence="12">
    <name type="scientific">candidate division WOR-3 bacterium</name>
    <dbReference type="NCBI Taxonomy" id="2052148"/>
    <lineage>
        <taxon>Bacteria</taxon>
        <taxon>Bacteria division WOR-3</taxon>
    </lineage>
</organism>
<keyword evidence="8 10" id="KW-1133">Transmembrane helix</keyword>
<keyword evidence="5 10" id="KW-0812">Transmembrane</keyword>
<dbReference type="GO" id="GO:0006508">
    <property type="term" value="P:proteolysis"/>
    <property type="evidence" value="ECO:0007669"/>
    <property type="project" value="UniProtKB-KW"/>
</dbReference>
<dbReference type="CDD" id="cd06160">
    <property type="entry name" value="S2P-M50_like_2"/>
    <property type="match status" value="1"/>
</dbReference>
<evidence type="ECO:0000256" key="3">
    <source>
        <dbReference type="ARBA" id="ARBA00007931"/>
    </source>
</evidence>
<keyword evidence="9 10" id="KW-0472">Membrane</keyword>
<name>A0A7V3RHF4_UNCW3</name>
<feature type="domain" description="Peptidase M50" evidence="11">
    <location>
        <begin position="117"/>
        <end position="276"/>
    </location>
</feature>
<feature type="transmembrane region" description="Helical" evidence="10">
    <location>
        <begin position="175"/>
        <end position="200"/>
    </location>
</feature>
<dbReference type="AlphaFoldDB" id="A0A7V3RHF4"/>
<evidence type="ECO:0000256" key="8">
    <source>
        <dbReference type="ARBA" id="ARBA00022989"/>
    </source>
</evidence>
<evidence type="ECO:0000256" key="6">
    <source>
        <dbReference type="ARBA" id="ARBA00022801"/>
    </source>
</evidence>
<dbReference type="PANTHER" id="PTHR31412:SF0">
    <property type="entry name" value="ZINC METALLOPROTEASE EGY1, CHLOROPLASTIC-RELATED"/>
    <property type="match status" value="1"/>
</dbReference>
<proteinExistence type="inferred from homology"/>
<evidence type="ECO:0000256" key="10">
    <source>
        <dbReference type="SAM" id="Phobius"/>
    </source>
</evidence>
<keyword evidence="7" id="KW-0809">Transit peptide</keyword>
<dbReference type="Pfam" id="PF02163">
    <property type="entry name" value="Peptidase_M50"/>
    <property type="match status" value="1"/>
</dbReference>
<evidence type="ECO:0000259" key="11">
    <source>
        <dbReference type="Pfam" id="PF02163"/>
    </source>
</evidence>
<feature type="transmembrane region" description="Helical" evidence="10">
    <location>
        <begin position="78"/>
        <end position="99"/>
    </location>
</feature>
<evidence type="ECO:0000256" key="5">
    <source>
        <dbReference type="ARBA" id="ARBA00022692"/>
    </source>
</evidence>
<comment type="caution">
    <text evidence="12">The sequence shown here is derived from an EMBL/GenBank/DDBJ whole genome shotgun (WGS) entry which is preliminary data.</text>
</comment>
<feature type="transmembrane region" description="Helical" evidence="10">
    <location>
        <begin position="147"/>
        <end position="163"/>
    </location>
</feature>
<evidence type="ECO:0000256" key="9">
    <source>
        <dbReference type="ARBA" id="ARBA00023136"/>
    </source>
</evidence>
<dbReference type="GO" id="GO:0008233">
    <property type="term" value="F:peptidase activity"/>
    <property type="evidence" value="ECO:0007669"/>
    <property type="project" value="UniProtKB-KW"/>
</dbReference>
<evidence type="ECO:0000313" key="12">
    <source>
        <dbReference type="EMBL" id="HGE78277.1"/>
    </source>
</evidence>
<dbReference type="GO" id="GO:0016020">
    <property type="term" value="C:membrane"/>
    <property type="evidence" value="ECO:0007669"/>
    <property type="project" value="UniProtKB-SubCell"/>
</dbReference>
<keyword evidence="6" id="KW-0378">Hydrolase</keyword>
<evidence type="ECO:0000256" key="1">
    <source>
        <dbReference type="ARBA" id="ARBA00001947"/>
    </source>
</evidence>
<evidence type="ECO:0000256" key="7">
    <source>
        <dbReference type="ARBA" id="ARBA00022946"/>
    </source>
</evidence>
<evidence type="ECO:0000256" key="4">
    <source>
        <dbReference type="ARBA" id="ARBA00022670"/>
    </source>
</evidence>
<comment type="similarity">
    <text evidence="3">Belongs to the peptidase M50B family.</text>
</comment>
<dbReference type="PANTHER" id="PTHR31412">
    <property type="entry name" value="ZINC METALLOPROTEASE EGY1"/>
    <property type="match status" value="1"/>
</dbReference>
<dbReference type="EMBL" id="DTOZ01000128">
    <property type="protein sequence ID" value="HGE78277.1"/>
    <property type="molecule type" value="Genomic_DNA"/>
</dbReference>
<feature type="transmembrane region" description="Helical" evidence="10">
    <location>
        <begin position="281"/>
        <end position="309"/>
    </location>
</feature>
<evidence type="ECO:0000256" key="2">
    <source>
        <dbReference type="ARBA" id="ARBA00004141"/>
    </source>
</evidence>